<protein>
    <recommendedName>
        <fullName evidence="1">DUF4470 domain-containing protein</fullName>
    </recommendedName>
</protein>
<dbReference type="Pfam" id="PF14737">
    <property type="entry name" value="DUF4470"/>
    <property type="match status" value="1"/>
</dbReference>
<organism evidence="2 3">
    <name type="scientific">Cladobotryum mycophilum</name>
    <dbReference type="NCBI Taxonomy" id="491253"/>
    <lineage>
        <taxon>Eukaryota</taxon>
        <taxon>Fungi</taxon>
        <taxon>Dikarya</taxon>
        <taxon>Ascomycota</taxon>
        <taxon>Pezizomycotina</taxon>
        <taxon>Sordariomycetes</taxon>
        <taxon>Hypocreomycetidae</taxon>
        <taxon>Hypocreales</taxon>
        <taxon>Hypocreaceae</taxon>
        <taxon>Cladobotryum</taxon>
    </lineage>
</organism>
<evidence type="ECO:0000313" key="2">
    <source>
        <dbReference type="EMBL" id="KAK5993033.1"/>
    </source>
</evidence>
<dbReference type="EMBL" id="JAVFKD010000012">
    <property type="protein sequence ID" value="KAK5993033.1"/>
    <property type="molecule type" value="Genomic_DNA"/>
</dbReference>
<evidence type="ECO:0000313" key="3">
    <source>
        <dbReference type="Proteomes" id="UP001338125"/>
    </source>
</evidence>
<comment type="caution">
    <text evidence="2">The sequence shown here is derived from an EMBL/GenBank/DDBJ whole genome shotgun (WGS) entry which is preliminary data.</text>
</comment>
<reference evidence="2 3" key="1">
    <citation type="submission" date="2024-01" db="EMBL/GenBank/DDBJ databases">
        <title>Complete genome of Cladobotryum mycophilum ATHUM6906.</title>
        <authorList>
            <person name="Christinaki A.C."/>
            <person name="Myridakis A.I."/>
            <person name="Kouvelis V.N."/>
        </authorList>
    </citation>
    <scope>NUCLEOTIDE SEQUENCE [LARGE SCALE GENOMIC DNA]</scope>
    <source>
        <strain evidence="2 3">ATHUM6906</strain>
    </source>
</reference>
<evidence type="ECO:0000259" key="1">
    <source>
        <dbReference type="Pfam" id="PF14737"/>
    </source>
</evidence>
<dbReference type="Proteomes" id="UP001338125">
    <property type="component" value="Unassembled WGS sequence"/>
</dbReference>
<proteinExistence type="predicted"/>
<feature type="domain" description="DUF4470" evidence="1">
    <location>
        <begin position="83"/>
        <end position="179"/>
    </location>
</feature>
<keyword evidence="3" id="KW-1185">Reference proteome</keyword>
<dbReference type="InterPro" id="IPR027974">
    <property type="entry name" value="DUF4470"/>
</dbReference>
<sequence length="555" mass="63649">MDGSILPCANVNSPDGPCKEEGRFACKACQLVQVSHWRTHSKDCKSPMLKTKWEPGWVLDGHQPAFVGEAPSPMVHFGGLKYLWGNMPAIDMLKLEQNEGEAFEGRLRLLCAASGDPRNVIKTIASLPDGFKGAIHVTMNDKDTDIVARNVVILLIALTFSNVDEAVDLMIHVWYSALLTQRHADLLRTKVRPFLKTFNDKIAGKNPKSLQAKTWNFGPRSIRLVFTKEVWGKLLGFVTVSETLTRQEADVSRTAITLCPERRDYRDRQYTCLLPAQRMCQERYRTDGVLLPFGHSREPFTVPNPTFFQNNHTWPVKDSSDPFGGWDMFDVLDKTPRAAASDIYGKLYYYIENLCKRFLARLRRLPVGFELFNMETQELPKHVRVSSFARIEVANMSDMGYLGYAKTLAYLGPLLQPKISNPHATLIMLFMNAVRETMTEEDTMADMVNAFPHVQHFVTRPESQSTYDVGFIRYTFGMDRFRDNDRYFNKYMRAWKFEDGGRRMGMAIKEKHTIIDKWPLRLRKIAGEEGSREEFDMSLGTGHAGDERYMEWKFA</sequence>
<name>A0ABR0SLN9_9HYPO</name>
<gene>
    <name evidence="2" type="ORF">PT974_06460</name>
</gene>
<accession>A0ABR0SLN9</accession>